<comment type="caution">
    <text evidence="2">The sequence shown here is derived from an EMBL/GenBank/DDBJ whole genome shotgun (WGS) entry which is preliminary data.</text>
</comment>
<keyword evidence="1" id="KW-0472">Membrane</keyword>
<feature type="transmembrane region" description="Helical" evidence="1">
    <location>
        <begin position="51"/>
        <end position="72"/>
    </location>
</feature>
<sequence>MFYAQPIPQEPCPPSRTFQMKGKRTRVYAIVASIIFLVNLILLLFLQTYVFILIILFVLCVVLFVVAIVQCCNASEATITLKPTKGIMKISIRHSCCTCRHGRKVKIPIRELAHIQFANGRQEIVQPSGTFTENGSYSTTSTYMRDDKVPIVIHRVDGRIITLPHTFSAVDIEHLASYIRAYNAPRPVPVQPTFIGVSPQHYQQQVPQIIPQQLPGVTPVYASPGGYSMYPQPVQVSYVPQPTYVTSAYQSPQAVVQAIPAERAVVVVTGESLKA</sequence>
<accession>A0ABQ9YAN4</accession>
<evidence type="ECO:0000313" key="3">
    <source>
        <dbReference type="Proteomes" id="UP001281761"/>
    </source>
</evidence>
<keyword evidence="3" id="KW-1185">Reference proteome</keyword>
<evidence type="ECO:0000313" key="2">
    <source>
        <dbReference type="EMBL" id="KAK2960838.1"/>
    </source>
</evidence>
<protein>
    <submittedName>
        <fullName evidence="2">Uncharacterized protein</fullName>
    </submittedName>
</protein>
<name>A0ABQ9YAN4_9EUKA</name>
<keyword evidence="1" id="KW-1133">Transmembrane helix</keyword>
<gene>
    <name evidence="2" type="ORF">BLNAU_4235</name>
</gene>
<feature type="transmembrane region" description="Helical" evidence="1">
    <location>
        <begin position="27"/>
        <end position="45"/>
    </location>
</feature>
<dbReference type="EMBL" id="JARBJD010000020">
    <property type="protein sequence ID" value="KAK2960838.1"/>
    <property type="molecule type" value="Genomic_DNA"/>
</dbReference>
<proteinExistence type="predicted"/>
<reference evidence="2 3" key="1">
    <citation type="journal article" date="2022" name="bioRxiv">
        <title>Genomics of Preaxostyla Flagellates Illuminates Evolutionary Transitions and the Path Towards Mitochondrial Loss.</title>
        <authorList>
            <person name="Novak L.V.F."/>
            <person name="Treitli S.C."/>
            <person name="Pyrih J."/>
            <person name="Halakuc P."/>
            <person name="Pipaliya S.V."/>
            <person name="Vacek V."/>
            <person name="Brzon O."/>
            <person name="Soukal P."/>
            <person name="Eme L."/>
            <person name="Dacks J.B."/>
            <person name="Karnkowska A."/>
            <person name="Elias M."/>
            <person name="Hampl V."/>
        </authorList>
    </citation>
    <scope>NUCLEOTIDE SEQUENCE [LARGE SCALE GENOMIC DNA]</scope>
    <source>
        <strain evidence="2">NAU3</strain>
        <tissue evidence="2">Gut</tissue>
    </source>
</reference>
<dbReference type="Proteomes" id="UP001281761">
    <property type="component" value="Unassembled WGS sequence"/>
</dbReference>
<keyword evidence="1" id="KW-0812">Transmembrane</keyword>
<evidence type="ECO:0000256" key="1">
    <source>
        <dbReference type="SAM" id="Phobius"/>
    </source>
</evidence>
<organism evidence="2 3">
    <name type="scientific">Blattamonas nauphoetae</name>
    <dbReference type="NCBI Taxonomy" id="2049346"/>
    <lineage>
        <taxon>Eukaryota</taxon>
        <taxon>Metamonada</taxon>
        <taxon>Preaxostyla</taxon>
        <taxon>Oxymonadida</taxon>
        <taxon>Blattamonas</taxon>
    </lineage>
</organism>